<comment type="similarity">
    <text evidence="1">Belongs to the membrane fusion protein (MFP) (TC 8.A.1) family.</text>
</comment>
<feature type="domain" description="CusB-like beta-barrel" evidence="7">
    <location>
        <begin position="210"/>
        <end position="283"/>
    </location>
</feature>
<name>A0ABR8VEW5_9BACT</name>
<sequence>MDKRIKWGIIGVIGIGLAVLGIRTFTPRENEDLSEAERSLPRESTSSKALNVNAKIIKPHLLTEELFVTGRLVPDEEVNLSFETSGKIIDINFQEGTFVTEGQLLAKVNDSQLQAQLKRLEAQMPLAEDRVFRQNALLQRDAVSKEAYEQVKTELATLHADIENVRASIDMTELRAPFDGIIGLRQVSVGAYASPTTVIAKLTKITPLKVEFDVPERYAHQIKKGTNLSFEIEGHLDSFNSTVYATESRIDDETHTLTVRALYPNEGGSLLPGHYANIQLKQQEIADAIAIPSEAIVPEMGKNKVFIYRSGVAQPVDVEIGIRTDAEVQILRGLAAGDTILTSGTLQLRQGMPVIIDKID</sequence>
<reference evidence="9 10" key="1">
    <citation type="submission" date="2020-08" db="EMBL/GenBank/DDBJ databases">
        <title>A Genomic Blueprint of the Chicken Gut Microbiome.</title>
        <authorList>
            <person name="Gilroy R."/>
            <person name="Ravi A."/>
            <person name="Getino M."/>
            <person name="Pursley I."/>
            <person name="Horton D.L."/>
            <person name="Alikhan N.-F."/>
            <person name="Baker D."/>
            <person name="Gharbi K."/>
            <person name="Hall N."/>
            <person name="Watson M."/>
            <person name="Adriaenssens E.M."/>
            <person name="Foster-Nyarko E."/>
            <person name="Jarju S."/>
            <person name="Secka A."/>
            <person name="Antonio M."/>
            <person name="Oren A."/>
            <person name="Chaudhuri R."/>
            <person name="La Ragione R.M."/>
            <person name="Hildebrand F."/>
            <person name="Pallen M.J."/>
        </authorList>
    </citation>
    <scope>NUCLEOTIDE SEQUENCE [LARGE SCALE GENOMIC DNA]</scope>
    <source>
        <strain evidence="9 10">Sa1YUN3</strain>
    </source>
</reference>
<feature type="domain" description="Multidrug resistance protein MdtA-like barrel-sandwich hybrid" evidence="6">
    <location>
        <begin position="81"/>
        <end position="194"/>
    </location>
</feature>
<evidence type="ECO:0000256" key="1">
    <source>
        <dbReference type="ARBA" id="ARBA00009477"/>
    </source>
</evidence>
<evidence type="ECO:0000259" key="6">
    <source>
        <dbReference type="Pfam" id="PF25917"/>
    </source>
</evidence>
<dbReference type="Pfam" id="PF25954">
    <property type="entry name" value="Beta-barrel_RND_2"/>
    <property type="match status" value="1"/>
</dbReference>
<organism evidence="9 10">
    <name type="scientific">Phocaeicola faecium</name>
    <dbReference type="NCBI Taxonomy" id="2762213"/>
    <lineage>
        <taxon>Bacteria</taxon>
        <taxon>Pseudomonadati</taxon>
        <taxon>Bacteroidota</taxon>
        <taxon>Bacteroidia</taxon>
        <taxon>Bacteroidales</taxon>
        <taxon>Bacteroidaceae</taxon>
        <taxon>Phocaeicola</taxon>
    </lineage>
</organism>
<feature type="domain" description="YknX-like C-terminal permuted SH3-like" evidence="8">
    <location>
        <begin position="288"/>
        <end position="355"/>
    </location>
</feature>
<protein>
    <submittedName>
        <fullName evidence="9">Efflux RND transporter periplasmic adaptor subunit</fullName>
    </submittedName>
</protein>
<feature type="transmembrane region" description="Helical" evidence="4">
    <location>
        <begin position="7"/>
        <end position="25"/>
    </location>
</feature>
<keyword evidence="4" id="KW-0812">Transmembrane</keyword>
<evidence type="ECO:0000259" key="8">
    <source>
        <dbReference type="Pfam" id="PF25989"/>
    </source>
</evidence>
<dbReference type="InterPro" id="IPR058637">
    <property type="entry name" value="YknX-like_C"/>
</dbReference>
<dbReference type="InterPro" id="IPR030190">
    <property type="entry name" value="MacA_alpha-hairpin_sf"/>
</dbReference>
<dbReference type="EMBL" id="JACSPQ010000053">
    <property type="protein sequence ID" value="MBD8003316.1"/>
    <property type="molecule type" value="Genomic_DNA"/>
</dbReference>
<dbReference type="PANTHER" id="PTHR30469">
    <property type="entry name" value="MULTIDRUG RESISTANCE PROTEIN MDTA"/>
    <property type="match status" value="1"/>
</dbReference>
<dbReference type="Pfam" id="PF25876">
    <property type="entry name" value="HH_MFP_RND"/>
    <property type="match status" value="1"/>
</dbReference>
<keyword evidence="4" id="KW-1133">Transmembrane helix</keyword>
<keyword evidence="2 3" id="KW-0175">Coiled coil</keyword>
<evidence type="ECO:0000313" key="10">
    <source>
        <dbReference type="Proteomes" id="UP000616346"/>
    </source>
</evidence>
<evidence type="ECO:0000259" key="5">
    <source>
        <dbReference type="Pfam" id="PF25876"/>
    </source>
</evidence>
<accession>A0ABR8VEW5</accession>
<dbReference type="Pfam" id="PF25989">
    <property type="entry name" value="YknX_C"/>
    <property type="match status" value="1"/>
</dbReference>
<dbReference type="Gene3D" id="2.40.30.170">
    <property type="match status" value="1"/>
</dbReference>
<dbReference type="Gene3D" id="6.10.140.1990">
    <property type="match status" value="1"/>
</dbReference>
<keyword evidence="10" id="KW-1185">Reference proteome</keyword>
<evidence type="ECO:0000256" key="2">
    <source>
        <dbReference type="ARBA" id="ARBA00023054"/>
    </source>
</evidence>
<proteinExistence type="inferred from homology"/>
<evidence type="ECO:0000256" key="4">
    <source>
        <dbReference type="SAM" id="Phobius"/>
    </source>
</evidence>
<dbReference type="InterPro" id="IPR058792">
    <property type="entry name" value="Beta-barrel_RND_2"/>
</dbReference>
<evidence type="ECO:0000313" key="9">
    <source>
        <dbReference type="EMBL" id="MBD8003316.1"/>
    </source>
</evidence>
<dbReference type="InterPro" id="IPR006143">
    <property type="entry name" value="RND_pump_MFP"/>
</dbReference>
<dbReference type="NCBIfam" id="TIGR01730">
    <property type="entry name" value="RND_mfp"/>
    <property type="match status" value="1"/>
</dbReference>
<gene>
    <name evidence="9" type="ORF">H9626_14095</name>
</gene>
<dbReference type="Gene3D" id="2.40.420.20">
    <property type="match status" value="1"/>
</dbReference>
<dbReference type="Proteomes" id="UP000616346">
    <property type="component" value="Unassembled WGS sequence"/>
</dbReference>
<feature type="coiled-coil region" evidence="3">
    <location>
        <begin position="110"/>
        <end position="168"/>
    </location>
</feature>
<dbReference type="Gene3D" id="2.40.50.100">
    <property type="match status" value="1"/>
</dbReference>
<dbReference type="InterPro" id="IPR058624">
    <property type="entry name" value="MdtA-like_HH"/>
</dbReference>
<dbReference type="SUPFAM" id="SSF111369">
    <property type="entry name" value="HlyD-like secretion proteins"/>
    <property type="match status" value="1"/>
</dbReference>
<dbReference type="RefSeq" id="WP_191710879.1">
    <property type="nucleotide sequence ID" value="NZ_JACSPQ010000053.1"/>
</dbReference>
<comment type="caution">
    <text evidence="9">The sequence shown here is derived from an EMBL/GenBank/DDBJ whole genome shotgun (WGS) entry which is preliminary data.</text>
</comment>
<evidence type="ECO:0000256" key="3">
    <source>
        <dbReference type="SAM" id="Coils"/>
    </source>
</evidence>
<dbReference type="Pfam" id="PF25917">
    <property type="entry name" value="BSH_RND"/>
    <property type="match status" value="1"/>
</dbReference>
<dbReference type="PANTHER" id="PTHR30469:SF36">
    <property type="entry name" value="BLL3903 PROTEIN"/>
    <property type="match status" value="1"/>
</dbReference>
<keyword evidence="4" id="KW-0472">Membrane</keyword>
<evidence type="ECO:0000259" key="7">
    <source>
        <dbReference type="Pfam" id="PF25954"/>
    </source>
</evidence>
<feature type="domain" description="Multidrug resistance protein MdtA-like alpha-helical hairpin" evidence="5">
    <location>
        <begin position="111"/>
        <end position="171"/>
    </location>
</feature>
<dbReference type="InterPro" id="IPR058625">
    <property type="entry name" value="MdtA-like_BSH"/>
</dbReference>